<dbReference type="Proteomes" id="UP000032336">
    <property type="component" value="Unassembled WGS sequence"/>
</dbReference>
<evidence type="ECO:0000313" key="2">
    <source>
        <dbReference type="EMBL" id="KJE76186.1"/>
    </source>
</evidence>
<dbReference type="STRING" id="1121877.FEAC_20480"/>
<feature type="transmembrane region" description="Helical" evidence="1">
    <location>
        <begin position="40"/>
        <end position="60"/>
    </location>
</feature>
<protein>
    <submittedName>
        <fullName evidence="2">Uncharacterized protein</fullName>
    </submittedName>
</protein>
<proteinExistence type="predicted"/>
<reference evidence="2 3" key="1">
    <citation type="submission" date="2015-01" db="EMBL/GenBank/DDBJ databases">
        <title>Draft genome of the acidophilic iron oxidizer Ferrimicrobium acidiphilum strain T23.</title>
        <authorList>
            <person name="Poehlein A."/>
            <person name="Eisen S."/>
            <person name="Schloemann M."/>
            <person name="Johnson B.D."/>
            <person name="Daniel R."/>
            <person name="Muehling M."/>
        </authorList>
    </citation>
    <scope>NUCLEOTIDE SEQUENCE [LARGE SCALE GENOMIC DNA]</scope>
    <source>
        <strain evidence="2 3">T23</strain>
    </source>
</reference>
<evidence type="ECO:0000256" key="1">
    <source>
        <dbReference type="SAM" id="Phobius"/>
    </source>
</evidence>
<comment type="caution">
    <text evidence="2">The sequence shown here is derived from an EMBL/GenBank/DDBJ whole genome shotgun (WGS) entry which is preliminary data.</text>
</comment>
<keyword evidence="1" id="KW-1133">Transmembrane helix</keyword>
<keyword evidence="3" id="KW-1185">Reference proteome</keyword>
<sequence>MEFSNATASLDVKVADRSTFKVEGQPAPEFTPAVLAGTKFGYVVLTGRLAIAVTMACSLIDNAVLGVRALVEVVAFCVLFGLLAAWPQAASVTAERTST</sequence>
<keyword evidence="1" id="KW-0472">Membrane</keyword>
<gene>
    <name evidence="2" type="ORF">FEAC_20480</name>
</gene>
<feature type="transmembrane region" description="Helical" evidence="1">
    <location>
        <begin position="67"/>
        <end position="86"/>
    </location>
</feature>
<evidence type="ECO:0000313" key="3">
    <source>
        <dbReference type="Proteomes" id="UP000032336"/>
    </source>
</evidence>
<dbReference type="AlphaFoldDB" id="A0A0D8FSR7"/>
<name>A0A0D8FSR7_9ACTN</name>
<keyword evidence="1" id="KW-0812">Transmembrane</keyword>
<dbReference type="EMBL" id="JXUW01000020">
    <property type="protein sequence ID" value="KJE76186.1"/>
    <property type="molecule type" value="Genomic_DNA"/>
</dbReference>
<organism evidence="2 3">
    <name type="scientific">Ferrimicrobium acidiphilum DSM 19497</name>
    <dbReference type="NCBI Taxonomy" id="1121877"/>
    <lineage>
        <taxon>Bacteria</taxon>
        <taxon>Bacillati</taxon>
        <taxon>Actinomycetota</taxon>
        <taxon>Acidimicrobiia</taxon>
        <taxon>Acidimicrobiales</taxon>
        <taxon>Acidimicrobiaceae</taxon>
        <taxon>Ferrimicrobium</taxon>
    </lineage>
</organism>
<accession>A0A0D8FSR7</accession>